<dbReference type="AlphaFoldDB" id="A0A382IR33"/>
<protein>
    <submittedName>
        <fullName evidence="1">Uncharacterized protein</fullName>
    </submittedName>
</protein>
<evidence type="ECO:0000313" key="1">
    <source>
        <dbReference type="EMBL" id="SVC01815.1"/>
    </source>
</evidence>
<organism evidence="1">
    <name type="scientific">marine metagenome</name>
    <dbReference type="NCBI Taxonomy" id="408172"/>
    <lineage>
        <taxon>unclassified sequences</taxon>
        <taxon>metagenomes</taxon>
        <taxon>ecological metagenomes</taxon>
    </lineage>
</organism>
<name>A0A382IR33_9ZZZZ</name>
<proteinExistence type="predicted"/>
<reference evidence="1" key="1">
    <citation type="submission" date="2018-05" db="EMBL/GenBank/DDBJ databases">
        <authorList>
            <person name="Lanie J.A."/>
            <person name="Ng W.-L."/>
            <person name="Kazmierczak K.M."/>
            <person name="Andrzejewski T.M."/>
            <person name="Davidsen T.M."/>
            <person name="Wayne K.J."/>
            <person name="Tettelin H."/>
            <person name="Glass J.I."/>
            <person name="Rusch D."/>
            <person name="Podicherti R."/>
            <person name="Tsui H.-C.T."/>
            <person name="Winkler M.E."/>
        </authorList>
    </citation>
    <scope>NUCLEOTIDE SEQUENCE</scope>
</reference>
<sequence length="25" mass="2841">METLIFIGVVAVIAYVIIKDLNDKY</sequence>
<accession>A0A382IR33</accession>
<dbReference type="EMBL" id="UINC01068873">
    <property type="protein sequence ID" value="SVC01815.1"/>
    <property type="molecule type" value="Genomic_DNA"/>
</dbReference>
<gene>
    <name evidence="1" type="ORF">METZ01_LOCUS254669</name>
</gene>